<dbReference type="EMBL" id="AOGK01000014">
    <property type="protein sequence ID" value="MDG5976833.1"/>
    <property type="molecule type" value="Genomic_DNA"/>
</dbReference>
<dbReference type="PANTHER" id="PTHR22926:SF5">
    <property type="entry name" value="PHOSPHO-N-ACETYLMURAMOYL-PENTAPEPTIDE-TRANSFERASE HOMOLOG"/>
    <property type="match status" value="1"/>
</dbReference>
<dbReference type="GO" id="GO:0005886">
    <property type="term" value="C:plasma membrane"/>
    <property type="evidence" value="ECO:0007669"/>
    <property type="project" value="UniProtKB-SubCell"/>
</dbReference>
<comment type="cofactor">
    <cofactor evidence="12 14">
        <name>Mg(2+)</name>
        <dbReference type="ChEBI" id="CHEBI:18420"/>
    </cofactor>
</comment>
<dbReference type="PANTHER" id="PTHR22926">
    <property type="entry name" value="PHOSPHO-N-ACETYLMURAMOYL-PENTAPEPTIDE-TRANSFERASE"/>
    <property type="match status" value="1"/>
</dbReference>
<feature type="binding site" evidence="14">
    <location>
        <position position="218"/>
    </location>
    <ligand>
        <name>Mg(2+)</name>
        <dbReference type="ChEBI" id="CHEBI:18420"/>
    </ligand>
</feature>
<dbReference type="GO" id="GO:0071555">
    <property type="term" value="P:cell wall organization"/>
    <property type="evidence" value="ECO:0007669"/>
    <property type="project" value="UniProtKB-KW"/>
</dbReference>
<keyword evidence="9 12" id="KW-0472">Membrane</keyword>
<comment type="pathway">
    <text evidence="12">Cell wall biogenesis; peptidoglycan biosynthesis.</text>
</comment>
<comment type="subcellular location">
    <subcellularLocation>
        <location evidence="12">Cell membrane</location>
        <topology evidence="12">Multi-pass membrane protein</topology>
    </subcellularLocation>
    <subcellularLocation>
        <location evidence="1">Membrane</location>
        <topology evidence="1">Multi-pass membrane protein</topology>
    </subcellularLocation>
</comment>
<keyword evidence="11 12" id="KW-0961">Cell wall biogenesis/degradation</keyword>
<dbReference type="InterPro" id="IPR003524">
    <property type="entry name" value="PNAcMuramoyl-5peptid_Trfase"/>
</dbReference>
<evidence type="ECO:0000256" key="2">
    <source>
        <dbReference type="ARBA" id="ARBA00005583"/>
    </source>
</evidence>
<evidence type="ECO:0000256" key="13">
    <source>
        <dbReference type="NCBIfam" id="TIGR00445"/>
    </source>
</evidence>
<feature type="transmembrane region" description="Helical" evidence="12">
    <location>
        <begin position="223"/>
        <end position="245"/>
    </location>
</feature>
<feature type="transmembrane region" description="Helical" evidence="12">
    <location>
        <begin position="69"/>
        <end position="94"/>
    </location>
</feature>
<keyword evidence="12 14" id="KW-0479">Metal-binding</keyword>
<evidence type="ECO:0000256" key="6">
    <source>
        <dbReference type="ARBA" id="ARBA00022960"/>
    </source>
</evidence>
<dbReference type="PROSITE" id="PS01348">
    <property type="entry name" value="MRAY_2"/>
    <property type="match status" value="1"/>
</dbReference>
<dbReference type="Pfam" id="PF00953">
    <property type="entry name" value="Glycos_transf_4"/>
    <property type="match status" value="1"/>
</dbReference>
<feature type="transmembrane region" description="Helical" evidence="12">
    <location>
        <begin position="265"/>
        <end position="282"/>
    </location>
</feature>
<feature type="transmembrane region" description="Helical" evidence="12">
    <location>
        <begin position="193"/>
        <end position="211"/>
    </location>
</feature>
<feature type="transmembrane region" description="Helical" evidence="12">
    <location>
        <begin position="100"/>
        <end position="117"/>
    </location>
</feature>
<dbReference type="HAMAP" id="MF_00038">
    <property type="entry name" value="MraY"/>
    <property type="match status" value="1"/>
</dbReference>
<feature type="transmembrane region" description="Helical" evidence="12">
    <location>
        <begin position="137"/>
        <end position="156"/>
    </location>
</feature>
<evidence type="ECO:0000256" key="4">
    <source>
        <dbReference type="ARBA" id="ARBA00022679"/>
    </source>
</evidence>
<evidence type="ECO:0000256" key="3">
    <source>
        <dbReference type="ARBA" id="ARBA00022618"/>
    </source>
</evidence>
<comment type="function">
    <text evidence="12">Catalyzes the initial step of the lipid cycle reactions in the biosynthesis of the cell wall peptidoglycan: transfers peptidoglycan precursor phospho-MurNAc-pentapeptide from UDP-MurNAc-pentapeptide onto the lipid carrier undecaprenyl phosphate, yielding undecaprenyl-pyrophosphoryl-MurNAc-pentapeptide, known as lipid I.</text>
</comment>
<feature type="transmembrane region" description="Helical" evidence="12">
    <location>
        <begin position="289"/>
        <end position="310"/>
    </location>
</feature>
<protein>
    <recommendedName>
        <fullName evidence="12 13">Phospho-N-acetylmuramoyl-pentapeptide-transferase</fullName>
        <ecNumber evidence="12 13">2.7.8.13</ecNumber>
    </recommendedName>
    <alternativeName>
        <fullName evidence="12">UDP-MurNAc-pentapeptide phosphotransferase</fullName>
    </alternativeName>
</protein>
<dbReference type="GO" id="GO:0009252">
    <property type="term" value="P:peptidoglycan biosynthetic process"/>
    <property type="evidence" value="ECO:0007669"/>
    <property type="project" value="UniProtKB-UniRule"/>
</dbReference>
<dbReference type="AlphaFoldDB" id="A0A9X4SCL7"/>
<proteinExistence type="inferred from homology"/>
<evidence type="ECO:0000313" key="16">
    <source>
        <dbReference type="Proteomes" id="UP001152876"/>
    </source>
</evidence>
<keyword evidence="12 14" id="KW-0460">Magnesium</keyword>
<dbReference type="InterPro" id="IPR018480">
    <property type="entry name" value="PNAcMuramoyl-5peptid_Trfase_CS"/>
</dbReference>
<dbReference type="NCBIfam" id="TIGR00445">
    <property type="entry name" value="mraY"/>
    <property type="match status" value="1"/>
</dbReference>
<sequence length="392" mass="43136">MLLSLALWLQSLGPEFGFLRVFQYLTFRAVMAAMTALIVGLVAGPYFIRRLAALKIGQPIREYAMQTHLSKGGTPTMGGVLILFSIALSTLLWFDLSNRFVWIVLLVTLGFGAIGWVDDWRKVVRKDPEGMRSREKYLWQSVIGLVAAFYLVFSVSETSNLRVLGLFVDWVASGFTVDLPPQAGLMVPFFKEISYPLGVFGFVVMTYLVIVGSSNAVNLTDGLDGLAIMPVVMVGSALGVFAYATGSAVFSRYLLLPHIPGAGELLIFCAAMAGAGLAFLWFNTHPAQVFMGDVGALALGGALGTIAVIVRQEIVLAIMGGIFVVEALSVMLQVTYFKYTKRRFGQGRRLFQMAPLHHHFEKKGWKETQVVVRFWIITMLLCLIGLSTLKLR</sequence>
<dbReference type="PROSITE" id="PS01347">
    <property type="entry name" value="MRAY_1"/>
    <property type="match status" value="1"/>
</dbReference>
<comment type="similarity">
    <text evidence="2 12">Belongs to the glycosyltransferase 4 family. MraY subfamily.</text>
</comment>
<keyword evidence="10 12" id="KW-0131">Cell cycle</keyword>
<keyword evidence="3 12" id="KW-0132">Cell division</keyword>
<evidence type="ECO:0000313" key="15">
    <source>
        <dbReference type="EMBL" id="MDG5976833.1"/>
    </source>
</evidence>
<dbReference type="RefSeq" id="WP_068167334.1">
    <property type="nucleotide sequence ID" value="NZ_AOGK01000014.1"/>
</dbReference>
<evidence type="ECO:0000256" key="10">
    <source>
        <dbReference type="ARBA" id="ARBA00023306"/>
    </source>
</evidence>
<evidence type="ECO:0000256" key="11">
    <source>
        <dbReference type="ARBA" id="ARBA00023316"/>
    </source>
</evidence>
<gene>
    <name evidence="12 15" type="primary">mraY</name>
    <name evidence="15" type="ORF">H010_16314</name>
</gene>
<evidence type="ECO:0000256" key="8">
    <source>
        <dbReference type="ARBA" id="ARBA00022989"/>
    </source>
</evidence>
<feature type="transmembrane region" description="Helical" evidence="12">
    <location>
        <begin position="316"/>
        <end position="339"/>
    </location>
</feature>
<evidence type="ECO:0000256" key="7">
    <source>
        <dbReference type="ARBA" id="ARBA00022984"/>
    </source>
</evidence>
<dbReference type="Pfam" id="PF10555">
    <property type="entry name" value="MraY_sig1"/>
    <property type="match status" value="1"/>
</dbReference>
<evidence type="ECO:0000256" key="5">
    <source>
        <dbReference type="ARBA" id="ARBA00022692"/>
    </source>
</evidence>
<keyword evidence="16" id="KW-1185">Reference proteome</keyword>
<organism evidence="15 16">
    <name type="scientific">Hydrogenophaga taeniospiralis CCUG 15921</name>
    <dbReference type="NCBI Taxonomy" id="1281780"/>
    <lineage>
        <taxon>Bacteria</taxon>
        <taxon>Pseudomonadati</taxon>
        <taxon>Pseudomonadota</taxon>
        <taxon>Betaproteobacteria</taxon>
        <taxon>Burkholderiales</taxon>
        <taxon>Comamonadaceae</taxon>
        <taxon>Hydrogenophaga</taxon>
    </lineage>
</organism>
<dbReference type="GO" id="GO:0008963">
    <property type="term" value="F:phospho-N-acetylmuramoyl-pentapeptide-transferase activity"/>
    <property type="evidence" value="ECO:0007669"/>
    <property type="project" value="UniProtKB-UniRule"/>
</dbReference>
<feature type="transmembrane region" description="Helical" evidence="12">
    <location>
        <begin position="370"/>
        <end position="389"/>
    </location>
</feature>
<name>A0A9X4SCL7_9BURK</name>
<keyword evidence="12" id="KW-1003">Cell membrane</keyword>
<evidence type="ECO:0000256" key="9">
    <source>
        <dbReference type="ARBA" id="ARBA00023136"/>
    </source>
</evidence>
<comment type="catalytic activity">
    <reaction evidence="12">
        <text>UDP-N-acetyl-alpha-D-muramoyl-L-alanyl-gamma-D-glutamyl-meso-2,6-diaminopimeloyl-D-alanyl-D-alanine + di-trans,octa-cis-undecaprenyl phosphate = di-trans,octa-cis-undecaprenyl diphospho-N-acetyl-alpha-D-muramoyl-L-alanyl-D-glutamyl-meso-2,6-diaminopimeloyl-D-alanyl-D-alanine + UMP</text>
        <dbReference type="Rhea" id="RHEA:28386"/>
        <dbReference type="ChEBI" id="CHEBI:57865"/>
        <dbReference type="ChEBI" id="CHEBI:60392"/>
        <dbReference type="ChEBI" id="CHEBI:61386"/>
        <dbReference type="ChEBI" id="CHEBI:61387"/>
        <dbReference type="EC" id="2.7.8.13"/>
    </reaction>
</comment>
<reference evidence="15" key="1">
    <citation type="submission" date="2013-01" db="EMBL/GenBank/DDBJ databases">
        <title>Genome draft of Hydrogenophaga taeniospiralis 2K1.</title>
        <authorList>
            <person name="Gomila M."/>
            <person name="Lalucat J."/>
        </authorList>
    </citation>
    <scope>NUCLEOTIDE SEQUENCE</scope>
    <source>
        <strain evidence="15">CCUG 15921</strain>
    </source>
</reference>
<evidence type="ECO:0000256" key="12">
    <source>
        <dbReference type="HAMAP-Rule" id="MF_00038"/>
    </source>
</evidence>
<keyword evidence="5 12" id="KW-0812">Transmembrane</keyword>
<dbReference type="Proteomes" id="UP001152876">
    <property type="component" value="Unassembled WGS sequence"/>
</dbReference>
<keyword evidence="6 12" id="KW-0133">Cell shape</keyword>
<keyword evidence="8 12" id="KW-1133">Transmembrane helix</keyword>
<keyword evidence="7 12" id="KW-0573">Peptidoglycan synthesis</keyword>
<feature type="transmembrane region" description="Helical" evidence="12">
    <location>
        <begin position="27"/>
        <end position="48"/>
    </location>
</feature>
<dbReference type="InterPro" id="IPR000715">
    <property type="entry name" value="Glycosyl_transferase_4"/>
</dbReference>
<evidence type="ECO:0000256" key="14">
    <source>
        <dbReference type="PIRSR" id="PIRSR600715-1"/>
    </source>
</evidence>
<dbReference type="GO" id="GO:0008360">
    <property type="term" value="P:regulation of cell shape"/>
    <property type="evidence" value="ECO:0007669"/>
    <property type="project" value="UniProtKB-KW"/>
</dbReference>
<evidence type="ECO:0000256" key="1">
    <source>
        <dbReference type="ARBA" id="ARBA00004141"/>
    </source>
</evidence>
<comment type="caution">
    <text evidence="15">The sequence shown here is derived from an EMBL/GenBank/DDBJ whole genome shotgun (WGS) entry which is preliminary data.</text>
</comment>
<dbReference type="CDD" id="cd06852">
    <property type="entry name" value="GT_MraY"/>
    <property type="match status" value="1"/>
</dbReference>
<dbReference type="GO" id="GO:0046872">
    <property type="term" value="F:metal ion binding"/>
    <property type="evidence" value="ECO:0007669"/>
    <property type="project" value="UniProtKB-KW"/>
</dbReference>
<keyword evidence="4 12" id="KW-0808">Transferase</keyword>
<dbReference type="GO" id="GO:0051301">
    <property type="term" value="P:cell division"/>
    <property type="evidence" value="ECO:0007669"/>
    <property type="project" value="UniProtKB-KW"/>
</dbReference>
<dbReference type="EC" id="2.7.8.13" evidence="12 13"/>
<feature type="binding site" evidence="14">
    <location>
        <position position="293"/>
    </location>
    <ligand>
        <name>Mg(2+)</name>
        <dbReference type="ChEBI" id="CHEBI:18420"/>
    </ligand>
</feature>
<accession>A0A9X4SCL7</accession>
<dbReference type="OrthoDB" id="9805475at2"/>